<dbReference type="GO" id="GO:0005524">
    <property type="term" value="F:ATP binding"/>
    <property type="evidence" value="ECO:0007669"/>
    <property type="project" value="UniProtKB-KW"/>
</dbReference>
<dbReference type="Pfam" id="PF00270">
    <property type="entry name" value="DEAD"/>
    <property type="match status" value="1"/>
</dbReference>
<dbReference type="InterPro" id="IPR032284">
    <property type="entry name" value="RecQ_Zn-bd"/>
</dbReference>
<evidence type="ECO:0000313" key="15">
    <source>
        <dbReference type="Proteomes" id="UP000094819"/>
    </source>
</evidence>
<dbReference type="GO" id="GO:0043138">
    <property type="term" value="F:3'-5' DNA helicase activity"/>
    <property type="evidence" value="ECO:0007669"/>
    <property type="project" value="UniProtKB-EC"/>
</dbReference>
<evidence type="ECO:0000259" key="12">
    <source>
        <dbReference type="PROSITE" id="PS51192"/>
    </source>
</evidence>
<protein>
    <recommendedName>
        <fullName evidence="10">ATP-dependent DNA helicase</fullName>
        <ecNumber evidence="10">5.6.2.4</ecNumber>
    </recommendedName>
</protein>
<dbReference type="Pfam" id="PF00271">
    <property type="entry name" value="Helicase_C"/>
    <property type="match status" value="1"/>
</dbReference>
<keyword evidence="7" id="KW-0238">DNA-binding</keyword>
<dbReference type="NCBIfam" id="TIGR00614">
    <property type="entry name" value="recQ_fam"/>
    <property type="match status" value="1"/>
</dbReference>
<feature type="compositionally biased region" description="Acidic residues" evidence="11">
    <location>
        <begin position="789"/>
        <end position="804"/>
    </location>
</feature>
<dbReference type="GO" id="GO:0046872">
    <property type="term" value="F:metal ion binding"/>
    <property type="evidence" value="ECO:0007669"/>
    <property type="project" value="UniProtKB-KW"/>
</dbReference>
<comment type="subcellular location">
    <subcellularLocation>
        <location evidence="10">Nucleus</location>
    </subcellularLocation>
</comment>
<dbReference type="Pfam" id="PF16124">
    <property type="entry name" value="RecQ_Zn_bind"/>
    <property type="match status" value="1"/>
</dbReference>
<feature type="region of interest" description="Disordered" evidence="11">
    <location>
        <begin position="1"/>
        <end position="45"/>
    </location>
</feature>
<feature type="compositionally biased region" description="Acidic residues" evidence="11">
    <location>
        <begin position="815"/>
        <end position="828"/>
    </location>
</feature>
<dbReference type="SMART" id="SM00490">
    <property type="entry name" value="HELICc"/>
    <property type="match status" value="1"/>
</dbReference>
<feature type="compositionally biased region" description="Basic residues" evidence="11">
    <location>
        <begin position="723"/>
        <end position="742"/>
    </location>
</feature>
<reference evidence="14 15" key="1">
    <citation type="submission" date="2016-06" db="EMBL/GenBank/DDBJ databases">
        <title>Evolution of pathogenesis and genome organization in the Tremellales.</title>
        <authorList>
            <person name="Cuomo C."/>
            <person name="Litvintseva A."/>
            <person name="Heitman J."/>
            <person name="Chen Y."/>
            <person name="Sun S."/>
            <person name="Springer D."/>
            <person name="Dromer F."/>
            <person name="Young S."/>
            <person name="Zeng Q."/>
            <person name="Chapman S."/>
            <person name="Gujja S."/>
            <person name="Saif S."/>
            <person name="Birren B."/>
        </authorList>
    </citation>
    <scope>NUCLEOTIDE SEQUENCE [LARGE SCALE GENOMIC DNA]</scope>
    <source>
        <strain evidence="14 15">CBS 7118</strain>
    </source>
</reference>
<proteinExistence type="inferred from homology"/>
<dbReference type="SUPFAM" id="SSF52540">
    <property type="entry name" value="P-loop containing nucleoside triphosphate hydrolases"/>
    <property type="match status" value="1"/>
</dbReference>
<keyword evidence="4 10" id="KW-0378">Hydrolase</keyword>
<keyword evidence="8" id="KW-0413">Isomerase</keyword>
<evidence type="ECO:0000256" key="11">
    <source>
        <dbReference type="SAM" id="MobiDB-lite"/>
    </source>
</evidence>
<feature type="compositionally biased region" description="Acidic residues" evidence="11">
    <location>
        <begin position="746"/>
        <end position="759"/>
    </location>
</feature>
<organism evidence="14 15">
    <name type="scientific">Cryptococcus wingfieldii CBS 7118</name>
    <dbReference type="NCBI Taxonomy" id="1295528"/>
    <lineage>
        <taxon>Eukaryota</taxon>
        <taxon>Fungi</taxon>
        <taxon>Dikarya</taxon>
        <taxon>Basidiomycota</taxon>
        <taxon>Agaricomycotina</taxon>
        <taxon>Tremellomycetes</taxon>
        <taxon>Tremellales</taxon>
        <taxon>Cryptococcaceae</taxon>
        <taxon>Cryptococcus</taxon>
    </lineage>
</organism>
<dbReference type="PANTHER" id="PTHR13710:SF105">
    <property type="entry name" value="ATP-DEPENDENT DNA HELICASE Q1"/>
    <property type="match status" value="1"/>
</dbReference>
<sequence length="872" mass="94134">MPSSSSAPIVVSDDSDNDTRPLVAKGKQKAAPSKAVKGETRVESSGTLDLDARDALKTALAKLDSEIEEVVDQLKPLQALHTSLTAERKALEQQLSGSSKTAPSNTVVSSTGSIDYQSSSFPFTNAIQQTLKNVFSLSSFRLCQQGVINAAVDDRDIVCVMPTGGGKSLTYQLPAVMGRGLTVVVSPLLALIWDQVRGLKEIGIECAMLTGGTSTEEQNDIYARMKDGPQKGEKEIRVSQDHPEKIAKSKRFVAILDKMNQSGRLKRFLIDEAHCCSQLGHDFRPDYKQLSMLKTLFPRVPIQAVTATLSSKTLPDLLKILQLPPITDGRSAKSSGTIFFSAPLFRPNLHYKVIPKPSNAKGGIAAIGAWIQEHHPGESGIVYCLSKKDAENVSDDLKQWSNGDIKTGVYHAGIDDHQKERIHLDWRRGKINCICATIAFGLGIDKGDVRYVIHHSLSKSLEGFYQETGRAGRDGKDSDCALFYRGQDWTRLAGMVAKDVDGLSKLHEMVKFAQDLKTCRKIAFAKYFSASSHLSVSAWDTADTLSSSSSGPSGGNGATTSCGICDNCLRPPDSVSTKDVTLESWKILSIMDEVQRQHGRVTLQNLGSLARGLGGGAFPLVAGSERRRGRGKEKNTGEKGEVDVKDYGGKVDLNADDIEILLTHLMLLGCLKESFHATSFSVNVYVNASSTAIRLSRLSHDAVESGNSPVKIECTFPTAAPKEKKKAVRKKASAGTGKRKKKGDGADDEEEDEDEDEGESPPPKKKSAPRASTSKTKAAKSSKRVSEPEPADDDEEGEDPDEYEAYLQDLVAQQEDQDGGEDDWDEMMGEGWKDDGGWKVLGAGAGPGPRSGAASTKSKGGGRRAVVISDSE</sequence>
<feature type="domain" description="Helicase ATP-binding" evidence="12">
    <location>
        <begin position="148"/>
        <end position="327"/>
    </location>
</feature>
<keyword evidence="6 10" id="KW-0067">ATP-binding</keyword>
<dbReference type="EMBL" id="AWGH01000050">
    <property type="protein sequence ID" value="ODN77306.1"/>
    <property type="molecule type" value="Genomic_DNA"/>
</dbReference>
<evidence type="ECO:0000313" key="14">
    <source>
        <dbReference type="EMBL" id="ODN77306.1"/>
    </source>
</evidence>
<keyword evidence="5 10" id="KW-0347">Helicase</keyword>
<dbReference type="Gene3D" id="1.10.10.10">
    <property type="entry name" value="Winged helix-like DNA-binding domain superfamily/Winged helix DNA-binding domain"/>
    <property type="match status" value="1"/>
</dbReference>
<dbReference type="GO" id="GO:0005694">
    <property type="term" value="C:chromosome"/>
    <property type="evidence" value="ECO:0007669"/>
    <property type="project" value="TreeGrafter"/>
</dbReference>
<dbReference type="Proteomes" id="UP000094819">
    <property type="component" value="Unassembled WGS sequence"/>
</dbReference>
<name>A0A1E3HNL9_9TREE</name>
<evidence type="ECO:0000256" key="5">
    <source>
        <dbReference type="ARBA" id="ARBA00022806"/>
    </source>
</evidence>
<comment type="similarity">
    <text evidence="1 10">Belongs to the helicase family. RecQ subfamily.</text>
</comment>
<dbReference type="GO" id="GO:0009378">
    <property type="term" value="F:four-way junction helicase activity"/>
    <property type="evidence" value="ECO:0007669"/>
    <property type="project" value="TreeGrafter"/>
</dbReference>
<evidence type="ECO:0000256" key="3">
    <source>
        <dbReference type="ARBA" id="ARBA00022741"/>
    </source>
</evidence>
<dbReference type="PROSITE" id="PS51192">
    <property type="entry name" value="HELICASE_ATP_BIND_1"/>
    <property type="match status" value="1"/>
</dbReference>
<dbReference type="GO" id="GO:0003677">
    <property type="term" value="F:DNA binding"/>
    <property type="evidence" value="ECO:0007669"/>
    <property type="project" value="UniProtKB-KW"/>
</dbReference>
<dbReference type="CDD" id="cd18794">
    <property type="entry name" value="SF2_C_RecQ"/>
    <property type="match status" value="1"/>
</dbReference>
<evidence type="ECO:0000256" key="8">
    <source>
        <dbReference type="ARBA" id="ARBA00023235"/>
    </source>
</evidence>
<dbReference type="PANTHER" id="PTHR13710">
    <property type="entry name" value="DNA HELICASE RECQ FAMILY MEMBER"/>
    <property type="match status" value="1"/>
</dbReference>
<keyword evidence="10" id="KW-0539">Nucleus</keyword>
<accession>A0A1E3HNL9</accession>
<comment type="catalytic activity">
    <reaction evidence="9 10">
        <text>Couples ATP hydrolysis with the unwinding of duplex DNA by translocating in the 3'-5' direction.</text>
        <dbReference type="EC" id="5.6.2.4"/>
    </reaction>
</comment>
<dbReference type="GO" id="GO:0005634">
    <property type="term" value="C:nucleus"/>
    <property type="evidence" value="ECO:0007669"/>
    <property type="project" value="UniProtKB-SubCell"/>
</dbReference>
<evidence type="ECO:0000256" key="1">
    <source>
        <dbReference type="ARBA" id="ARBA00005446"/>
    </source>
</evidence>
<dbReference type="InterPro" id="IPR014001">
    <property type="entry name" value="Helicase_ATP-bd"/>
</dbReference>
<dbReference type="InterPro" id="IPR001650">
    <property type="entry name" value="Helicase_C-like"/>
</dbReference>
<comment type="caution">
    <text evidence="14">The sequence shown here is derived from an EMBL/GenBank/DDBJ whole genome shotgun (WGS) entry which is preliminary data.</text>
</comment>
<dbReference type="GO" id="GO:0000724">
    <property type="term" value="P:double-strand break repair via homologous recombination"/>
    <property type="evidence" value="ECO:0007669"/>
    <property type="project" value="TreeGrafter"/>
</dbReference>
<evidence type="ECO:0000256" key="4">
    <source>
        <dbReference type="ARBA" id="ARBA00022801"/>
    </source>
</evidence>
<dbReference type="OrthoDB" id="10261556at2759"/>
<keyword evidence="2" id="KW-0479">Metal-binding</keyword>
<evidence type="ECO:0000256" key="9">
    <source>
        <dbReference type="ARBA" id="ARBA00034617"/>
    </source>
</evidence>
<dbReference type="InterPro" id="IPR027417">
    <property type="entry name" value="P-loop_NTPase"/>
</dbReference>
<evidence type="ECO:0000259" key="13">
    <source>
        <dbReference type="PROSITE" id="PS51194"/>
    </source>
</evidence>
<dbReference type="GO" id="GO:0005737">
    <property type="term" value="C:cytoplasm"/>
    <property type="evidence" value="ECO:0007669"/>
    <property type="project" value="TreeGrafter"/>
</dbReference>
<gene>
    <name evidence="14" type="ORF">L198_08041</name>
</gene>
<dbReference type="FunFam" id="3.40.50.300:FF:001544">
    <property type="entry name" value="ATP-dependent DNA helicase"/>
    <property type="match status" value="1"/>
</dbReference>
<dbReference type="InterPro" id="IPR011545">
    <property type="entry name" value="DEAD/DEAH_box_helicase_dom"/>
</dbReference>
<keyword evidence="15" id="KW-1185">Reference proteome</keyword>
<dbReference type="AlphaFoldDB" id="A0A1E3HNL9"/>
<evidence type="ECO:0000256" key="2">
    <source>
        <dbReference type="ARBA" id="ARBA00022723"/>
    </source>
</evidence>
<dbReference type="GeneID" id="30197252"/>
<dbReference type="SMART" id="SM00487">
    <property type="entry name" value="DEXDc"/>
    <property type="match status" value="1"/>
</dbReference>
<keyword evidence="3 10" id="KW-0547">Nucleotide-binding</keyword>
<dbReference type="EC" id="5.6.2.4" evidence="10"/>
<dbReference type="PROSITE" id="PS51194">
    <property type="entry name" value="HELICASE_CTER"/>
    <property type="match status" value="1"/>
</dbReference>
<dbReference type="Gene3D" id="3.40.50.300">
    <property type="entry name" value="P-loop containing nucleotide triphosphate hydrolases"/>
    <property type="match status" value="2"/>
</dbReference>
<dbReference type="RefSeq" id="XP_019028013.1">
    <property type="nucleotide sequence ID" value="XM_019180014.1"/>
</dbReference>
<dbReference type="InterPro" id="IPR036388">
    <property type="entry name" value="WH-like_DNA-bd_sf"/>
</dbReference>
<comment type="catalytic activity">
    <reaction evidence="10">
        <text>ATP + H2O = ADP + phosphate + H(+)</text>
        <dbReference type="Rhea" id="RHEA:13065"/>
        <dbReference type="ChEBI" id="CHEBI:15377"/>
        <dbReference type="ChEBI" id="CHEBI:15378"/>
        <dbReference type="ChEBI" id="CHEBI:30616"/>
        <dbReference type="ChEBI" id="CHEBI:43474"/>
        <dbReference type="ChEBI" id="CHEBI:456216"/>
    </reaction>
</comment>
<evidence type="ECO:0000256" key="7">
    <source>
        <dbReference type="ARBA" id="ARBA00023125"/>
    </source>
</evidence>
<evidence type="ECO:0000256" key="6">
    <source>
        <dbReference type="ARBA" id="ARBA00022840"/>
    </source>
</evidence>
<dbReference type="GO" id="GO:0016887">
    <property type="term" value="F:ATP hydrolysis activity"/>
    <property type="evidence" value="ECO:0007669"/>
    <property type="project" value="RHEA"/>
</dbReference>
<dbReference type="InterPro" id="IPR004589">
    <property type="entry name" value="DNA_helicase_ATP-dep_RecQ"/>
</dbReference>
<feature type="region of interest" description="Disordered" evidence="11">
    <location>
        <begin position="721"/>
        <end position="872"/>
    </location>
</feature>
<feature type="domain" description="Helicase C-terminal" evidence="13">
    <location>
        <begin position="363"/>
        <end position="517"/>
    </location>
</feature>
<evidence type="ECO:0000256" key="10">
    <source>
        <dbReference type="RuleBase" id="RU364117"/>
    </source>
</evidence>